<dbReference type="GO" id="GO:0006886">
    <property type="term" value="P:intracellular protein transport"/>
    <property type="evidence" value="ECO:0007669"/>
    <property type="project" value="InterPro"/>
</dbReference>
<dbReference type="InterPro" id="IPR008158">
    <property type="entry name" value="Translocase_Sec61-g"/>
</dbReference>
<organism evidence="9">
    <name type="scientific">Caldiarchaeum subterraneum</name>
    <dbReference type="NCBI Taxonomy" id="311458"/>
    <lineage>
        <taxon>Archaea</taxon>
        <taxon>Nitrososphaerota</taxon>
        <taxon>Candidatus Caldarchaeales</taxon>
        <taxon>Candidatus Caldarchaeaceae</taxon>
        <taxon>Candidatus Caldarchaeum</taxon>
    </lineage>
</organism>
<dbReference type="InterPro" id="IPR023391">
    <property type="entry name" value="Prot_translocase_SecE_dom_sf"/>
</dbReference>
<dbReference type="NCBIfam" id="TIGR00327">
    <property type="entry name" value="secE_euk_arch"/>
    <property type="match status" value="1"/>
</dbReference>
<keyword evidence="1" id="KW-0813">Transport</keyword>
<comment type="subcellular location">
    <subcellularLocation>
        <location evidence="7">Endomembrane system</location>
        <topology evidence="7">Single-pass membrane protein</topology>
    </subcellularLocation>
</comment>
<evidence type="ECO:0000256" key="8">
    <source>
        <dbReference type="SAM" id="Phobius"/>
    </source>
</evidence>
<evidence type="ECO:0000256" key="7">
    <source>
        <dbReference type="ARBA" id="ARBA00037847"/>
    </source>
</evidence>
<dbReference type="GO" id="GO:0008320">
    <property type="term" value="F:protein transmembrane transporter activity"/>
    <property type="evidence" value="ECO:0007669"/>
    <property type="project" value="InterPro"/>
</dbReference>
<sequence>MGIRSFLKSTVTLFRMARKPSRKEYSITLRITLLGLAIIGMIAFIIRFLALAFQAA</sequence>
<name>A0A7C5LEK5_CALS0</name>
<evidence type="ECO:0000256" key="4">
    <source>
        <dbReference type="ARBA" id="ARBA00022989"/>
    </source>
</evidence>
<proteinExistence type="predicted"/>
<evidence type="ECO:0000256" key="1">
    <source>
        <dbReference type="ARBA" id="ARBA00022448"/>
    </source>
</evidence>
<dbReference type="EMBL" id="DRWN01000009">
    <property type="protein sequence ID" value="HHK67663.1"/>
    <property type="molecule type" value="Genomic_DNA"/>
</dbReference>
<keyword evidence="3" id="KW-0653">Protein transport</keyword>
<protein>
    <submittedName>
        <fullName evidence="9">Protein translocase SEC61 complex subunit gamma</fullName>
    </submittedName>
</protein>
<gene>
    <name evidence="9" type="ORF">ENM11_00705</name>
</gene>
<evidence type="ECO:0000256" key="3">
    <source>
        <dbReference type="ARBA" id="ARBA00022927"/>
    </source>
</evidence>
<feature type="transmembrane region" description="Helical" evidence="8">
    <location>
        <begin position="27"/>
        <end position="53"/>
    </location>
</feature>
<dbReference type="SUPFAM" id="SSF103456">
    <property type="entry name" value="Preprotein translocase SecE subunit"/>
    <property type="match status" value="1"/>
</dbReference>
<dbReference type="Pfam" id="PF00584">
    <property type="entry name" value="SecE"/>
    <property type="match status" value="1"/>
</dbReference>
<dbReference type="InterPro" id="IPR001901">
    <property type="entry name" value="Translocase_SecE/Sec61-g"/>
</dbReference>
<keyword evidence="2 8" id="KW-0812">Transmembrane</keyword>
<dbReference type="AlphaFoldDB" id="A0A7C5LEK5"/>
<dbReference type="GO" id="GO:0006605">
    <property type="term" value="P:protein targeting"/>
    <property type="evidence" value="ECO:0007669"/>
    <property type="project" value="InterPro"/>
</dbReference>
<evidence type="ECO:0000256" key="6">
    <source>
        <dbReference type="ARBA" id="ARBA00023136"/>
    </source>
</evidence>
<dbReference type="GO" id="GO:0012505">
    <property type="term" value="C:endomembrane system"/>
    <property type="evidence" value="ECO:0007669"/>
    <property type="project" value="UniProtKB-SubCell"/>
</dbReference>
<dbReference type="Gene3D" id="1.20.5.820">
    <property type="entry name" value="Preprotein translocase SecE subunit"/>
    <property type="match status" value="1"/>
</dbReference>
<evidence type="ECO:0000256" key="2">
    <source>
        <dbReference type="ARBA" id="ARBA00022692"/>
    </source>
</evidence>
<evidence type="ECO:0000256" key="5">
    <source>
        <dbReference type="ARBA" id="ARBA00023010"/>
    </source>
</evidence>
<keyword evidence="4 8" id="KW-1133">Transmembrane helix</keyword>
<reference evidence="9" key="1">
    <citation type="journal article" date="2020" name="mSystems">
        <title>Genome- and Community-Level Interaction Insights into Carbon Utilization and Element Cycling Functions of Hydrothermarchaeota in Hydrothermal Sediment.</title>
        <authorList>
            <person name="Zhou Z."/>
            <person name="Liu Y."/>
            <person name="Xu W."/>
            <person name="Pan J."/>
            <person name="Luo Z.H."/>
            <person name="Li M."/>
        </authorList>
    </citation>
    <scope>NUCLEOTIDE SEQUENCE [LARGE SCALE GENOMIC DNA]</scope>
    <source>
        <strain evidence="9">SpSt-1056</strain>
    </source>
</reference>
<evidence type="ECO:0000313" key="9">
    <source>
        <dbReference type="EMBL" id="HHK67663.1"/>
    </source>
</evidence>
<keyword evidence="6 8" id="KW-0472">Membrane</keyword>
<keyword evidence="5" id="KW-0811">Translocation</keyword>
<comment type="caution">
    <text evidence="9">The sequence shown here is derived from an EMBL/GenBank/DDBJ whole genome shotgun (WGS) entry which is preliminary data.</text>
</comment>
<accession>A0A7C5LEK5</accession>
<dbReference type="GO" id="GO:0016020">
    <property type="term" value="C:membrane"/>
    <property type="evidence" value="ECO:0007669"/>
    <property type="project" value="InterPro"/>
</dbReference>